<comment type="similarity">
    <text evidence="3">Belongs to the metallo-dependent hydrolases superfamily. Uronate isomerase family.</text>
</comment>
<dbReference type="GO" id="GO:0042840">
    <property type="term" value="P:D-glucuronate catabolic process"/>
    <property type="evidence" value="ECO:0007669"/>
    <property type="project" value="TreeGrafter"/>
</dbReference>
<dbReference type="UniPathway" id="UPA00246"/>
<dbReference type="SUPFAM" id="SSF51556">
    <property type="entry name" value="Metallo-dependent hydrolases"/>
    <property type="match status" value="1"/>
</dbReference>
<gene>
    <name evidence="8" type="ORF">DNL40_10945</name>
</gene>
<dbReference type="PANTHER" id="PTHR30068:SF4">
    <property type="entry name" value="URONATE ISOMERASE"/>
    <property type="match status" value="1"/>
</dbReference>
<comment type="catalytic activity">
    <reaction evidence="1">
        <text>D-glucuronate = D-fructuronate</text>
        <dbReference type="Rhea" id="RHEA:13049"/>
        <dbReference type="ChEBI" id="CHEBI:58720"/>
        <dbReference type="ChEBI" id="CHEBI:59863"/>
        <dbReference type="EC" id="5.3.1.12"/>
    </reaction>
</comment>
<dbReference type="Gene3D" id="1.10.2020.10">
    <property type="entry name" value="uronate isomerase, domain 2, chain A"/>
    <property type="match status" value="1"/>
</dbReference>
<evidence type="ECO:0000256" key="2">
    <source>
        <dbReference type="ARBA" id="ARBA00004892"/>
    </source>
</evidence>
<dbReference type="Pfam" id="PF02614">
    <property type="entry name" value="UxaC"/>
    <property type="match status" value="1"/>
</dbReference>
<evidence type="ECO:0000256" key="7">
    <source>
        <dbReference type="SAM" id="MobiDB-lite"/>
    </source>
</evidence>
<dbReference type="RefSeq" id="WP_111251298.1">
    <property type="nucleotide sequence ID" value="NZ_QKWH01000008.1"/>
</dbReference>
<proteinExistence type="inferred from homology"/>
<keyword evidence="9" id="KW-1185">Reference proteome</keyword>
<sequence length="500" mass="55145">MLQTFSSTTYEEHSDVTPTDAGPWTLHEDRALPADPTTRPIAHEIYQAVKDLPIVSMHGHVPVEWFADDSPFPDPAQLLVVPDHYLLRMLVSQGETLPRLGVGPVPGAAGDAEAAESDPREIWRRFCAGWKHFRGTPTRFWMETELVEIFGVTQRPSAETADAIYDQIASVIADPSFRPRALLDRFGIEVIGTTDPAWSSLEHHDRLVADGERRVLPTFRPDPVYTIDSPTFAADVERTGAAAGVDVTSYASYLEALRVQRQRFKEAGGLATDHGHHLPDTTPLPADDAARLFDKAMLVARGGDPVTGAEAAAFSAHMLFQTAAMAAEDHLVMQIHPGVERGHASAETRVFGADKGYDIPFAIDFTRSLRPMLDAFGHHPGFRTIVFTIDEDTYSRELAPMAGVYPAMRLGAPWWFLDSPEAMRRFREAATETAGFSNMSGFVDDTRAFCSIPARHDLARRVDAGYLARLVAEHRLELDEAVDTAADLAYRLPLLSYAKA</sequence>
<accession>A0A2W5WPK5</accession>
<evidence type="ECO:0000313" key="9">
    <source>
        <dbReference type="Proteomes" id="UP000248783"/>
    </source>
</evidence>
<dbReference type="Gene3D" id="3.20.20.140">
    <property type="entry name" value="Metal-dependent hydrolases"/>
    <property type="match status" value="1"/>
</dbReference>
<dbReference type="GO" id="GO:0019698">
    <property type="term" value="P:D-galacturonate catabolic process"/>
    <property type="evidence" value="ECO:0007669"/>
    <property type="project" value="TreeGrafter"/>
</dbReference>
<dbReference type="EMBL" id="QKWH01000008">
    <property type="protein sequence ID" value="PZR52623.1"/>
    <property type="molecule type" value="Genomic_DNA"/>
</dbReference>
<evidence type="ECO:0000256" key="6">
    <source>
        <dbReference type="ARBA" id="ARBA00023235"/>
    </source>
</evidence>
<dbReference type="PANTHER" id="PTHR30068">
    <property type="entry name" value="URONATE ISOMERASE"/>
    <property type="match status" value="1"/>
</dbReference>
<dbReference type="EC" id="5.3.1.12" evidence="4"/>
<protein>
    <recommendedName>
        <fullName evidence="5">Uronate isomerase</fullName>
        <ecNumber evidence="4">5.3.1.12</ecNumber>
    </recommendedName>
</protein>
<dbReference type="NCBIfam" id="NF002794">
    <property type="entry name" value="PRK02925.1"/>
    <property type="match status" value="1"/>
</dbReference>
<feature type="region of interest" description="Disordered" evidence="7">
    <location>
        <begin position="1"/>
        <end position="36"/>
    </location>
</feature>
<evidence type="ECO:0000256" key="1">
    <source>
        <dbReference type="ARBA" id="ARBA00001165"/>
    </source>
</evidence>
<keyword evidence="6 8" id="KW-0413">Isomerase</keyword>
<evidence type="ECO:0000256" key="3">
    <source>
        <dbReference type="ARBA" id="ARBA00008397"/>
    </source>
</evidence>
<evidence type="ECO:0000256" key="5">
    <source>
        <dbReference type="ARBA" id="ARBA00020555"/>
    </source>
</evidence>
<dbReference type="GO" id="GO:0008880">
    <property type="term" value="F:glucuronate isomerase activity"/>
    <property type="evidence" value="ECO:0007669"/>
    <property type="project" value="UniProtKB-EC"/>
</dbReference>
<organism evidence="8 9">
    <name type="scientific">Xylanimonas oleitrophica</name>
    <dbReference type="NCBI Taxonomy" id="2607479"/>
    <lineage>
        <taxon>Bacteria</taxon>
        <taxon>Bacillati</taxon>
        <taxon>Actinomycetota</taxon>
        <taxon>Actinomycetes</taxon>
        <taxon>Micrococcales</taxon>
        <taxon>Promicromonosporaceae</taxon>
        <taxon>Xylanimonas</taxon>
    </lineage>
</organism>
<evidence type="ECO:0000313" key="8">
    <source>
        <dbReference type="EMBL" id="PZR52623.1"/>
    </source>
</evidence>
<comment type="caution">
    <text evidence="8">The sequence shown here is derived from an EMBL/GenBank/DDBJ whole genome shotgun (WGS) entry which is preliminary data.</text>
</comment>
<dbReference type="InterPro" id="IPR032466">
    <property type="entry name" value="Metal_Hydrolase"/>
</dbReference>
<reference evidence="8 9" key="1">
    <citation type="submission" date="2018-06" db="EMBL/GenBank/DDBJ databases">
        <title>Whole genome sequencing of a novel hydrocarbon degrading bacterial strain, PW21 isolated from oil contaminated produced water sample.</title>
        <authorList>
            <person name="Nagkirti P."/>
            <person name="Shaikh A."/>
            <person name="Gowdaman V."/>
            <person name="Engineer A.E."/>
            <person name="Dagar S."/>
            <person name="Dhakephalkar P.K."/>
        </authorList>
    </citation>
    <scope>NUCLEOTIDE SEQUENCE [LARGE SCALE GENOMIC DNA]</scope>
    <source>
        <strain evidence="8 9">PW21</strain>
    </source>
</reference>
<comment type="pathway">
    <text evidence="2">Carbohydrate metabolism; pentose and glucuronate interconversion.</text>
</comment>
<dbReference type="InterPro" id="IPR003766">
    <property type="entry name" value="Uronate_isomerase"/>
</dbReference>
<evidence type="ECO:0000256" key="4">
    <source>
        <dbReference type="ARBA" id="ARBA00012546"/>
    </source>
</evidence>
<dbReference type="AlphaFoldDB" id="A0A2W5WPK5"/>
<dbReference type="Proteomes" id="UP000248783">
    <property type="component" value="Unassembled WGS sequence"/>
</dbReference>
<name>A0A2W5WPK5_9MICO</name>